<dbReference type="GO" id="GO:0003743">
    <property type="term" value="F:translation initiation factor activity"/>
    <property type="evidence" value="ECO:0007669"/>
    <property type="project" value="UniProtKB-UniRule"/>
</dbReference>
<evidence type="ECO:0000313" key="9">
    <source>
        <dbReference type="Proteomes" id="UP000230564"/>
    </source>
</evidence>
<dbReference type="InterPro" id="IPR019813">
    <property type="entry name" value="Translation_initiation_fac3_CS"/>
</dbReference>
<protein>
    <recommendedName>
        <fullName evidence="4 5">Translation initiation factor IF-3</fullName>
    </recommendedName>
</protein>
<dbReference type="NCBIfam" id="TIGR00168">
    <property type="entry name" value="infC"/>
    <property type="match status" value="1"/>
</dbReference>
<evidence type="ECO:0000259" key="6">
    <source>
        <dbReference type="Pfam" id="PF00707"/>
    </source>
</evidence>
<dbReference type="GO" id="GO:0005829">
    <property type="term" value="C:cytosol"/>
    <property type="evidence" value="ECO:0007669"/>
    <property type="project" value="TreeGrafter"/>
</dbReference>
<reference evidence="8 9" key="1">
    <citation type="submission" date="2017-09" db="EMBL/GenBank/DDBJ databases">
        <title>Depth-based differentiation of microbial function through sediment-hosted aquifers and enrichment of novel symbionts in the deep terrestrial subsurface.</title>
        <authorList>
            <person name="Probst A.J."/>
            <person name="Ladd B."/>
            <person name="Jarett J.K."/>
            <person name="Geller-Mcgrath D.E."/>
            <person name="Sieber C.M."/>
            <person name="Emerson J.B."/>
            <person name="Anantharaman K."/>
            <person name="Thomas B.C."/>
            <person name="Malmstrom R."/>
            <person name="Stieglmeier M."/>
            <person name="Klingl A."/>
            <person name="Woyke T."/>
            <person name="Ryan C.M."/>
            <person name="Banfield J.F."/>
        </authorList>
    </citation>
    <scope>NUCLEOTIDE SEQUENCE [LARGE SCALE GENOMIC DNA]</scope>
    <source>
        <strain evidence="8">CG11_big_fil_rev_8_21_14_0_20_36_20</strain>
    </source>
</reference>
<sequence length="177" mass="20576">MRNNRRYKPKIVGKKYRINNWIRSPKVNVINEEGQQLGVLTIQEAMDLATKAGLDLVEVSPIADPPVCRIMDYGKFQYQQNRSQQKKSKKVEIKGVRLSFKIGQHDLSVKQKQVCKFLEQGHKVKIELRLRGRERAFKDRAKELMHQFIQDLGENYKVDKPLSQQGSLITTIITKNN</sequence>
<evidence type="ECO:0000313" key="8">
    <source>
        <dbReference type="EMBL" id="PIR06890.1"/>
    </source>
</evidence>
<dbReference type="SUPFAM" id="SSF55200">
    <property type="entry name" value="Translation initiation factor IF3, C-terminal domain"/>
    <property type="match status" value="1"/>
</dbReference>
<name>A0A2H0NDC2_9BACT</name>
<dbReference type="SUPFAM" id="SSF54364">
    <property type="entry name" value="Translation initiation factor IF3, N-terminal domain"/>
    <property type="match status" value="1"/>
</dbReference>
<dbReference type="InterPro" id="IPR019815">
    <property type="entry name" value="Translation_initiation_fac_3_C"/>
</dbReference>
<evidence type="ECO:0000256" key="3">
    <source>
        <dbReference type="ARBA" id="ARBA00022917"/>
    </source>
</evidence>
<keyword evidence="3 5" id="KW-0648">Protein biosynthesis</keyword>
<feature type="domain" description="Translation initiation factor 3 N-terminal" evidence="7">
    <location>
        <begin position="18"/>
        <end position="86"/>
    </location>
</feature>
<proteinExistence type="inferred from homology"/>
<dbReference type="GO" id="GO:0043022">
    <property type="term" value="F:ribosome binding"/>
    <property type="evidence" value="ECO:0007669"/>
    <property type="project" value="TreeGrafter"/>
</dbReference>
<dbReference type="InterPro" id="IPR036787">
    <property type="entry name" value="T_IF-3_N_sf"/>
</dbReference>
<dbReference type="PANTHER" id="PTHR10938">
    <property type="entry name" value="TRANSLATION INITIATION FACTOR IF-3"/>
    <property type="match status" value="1"/>
</dbReference>
<gene>
    <name evidence="8" type="ORF">COV55_02175</name>
</gene>
<comment type="similarity">
    <text evidence="1 5">Belongs to the IF-3 family.</text>
</comment>
<dbReference type="InterPro" id="IPR001288">
    <property type="entry name" value="Translation_initiation_fac_3"/>
</dbReference>
<organism evidence="8 9">
    <name type="scientific">Candidatus Komeilibacteria bacterium CG11_big_fil_rev_8_21_14_0_20_36_20</name>
    <dbReference type="NCBI Taxonomy" id="1974477"/>
    <lineage>
        <taxon>Bacteria</taxon>
        <taxon>Candidatus Komeiliibacteriota</taxon>
    </lineage>
</organism>
<evidence type="ECO:0000256" key="5">
    <source>
        <dbReference type="RuleBase" id="RU000646"/>
    </source>
</evidence>
<dbReference type="AlphaFoldDB" id="A0A2H0NDC2"/>
<comment type="function">
    <text evidence="5">IF-3 binds to the 30S ribosomal subunit and shifts the equilibrium between 70S ribosomes and their 50S and 30S subunits in favor of the free subunits, thus enhancing the availability of 30S subunits on which protein synthesis initiation begins.</text>
</comment>
<comment type="subcellular location">
    <subcellularLocation>
        <location evidence="5">Cytoplasm</location>
    </subcellularLocation>
</comment>
<evidence type="ECO:0000256" key="2">
    <source>
        <dbReference type="ARBA" id="ARBA00022540"/>
    </source>
</evidence>
<dbReference type="InterPro" id="IPR019814">
    <property type="entry name" value="Translation_initiation_fac_3_N"/>
</dbReference>
<evidence type="ECO:0000259" key="7">
    <source>
        <dbReference type="Pfam" id="PF05198"/>
    </source>
</evidence>
<accession>A0A2H0NDC2</accession>
<comment type="caution">
    <text evidence="8">The sequence shown here is derived from an EMBL/GenBank/DDBJ whole genome shotgun (WGS) entry which is preliminary data.</text>
</comment>
<evidence type="ECO:0000256" key="1">
    <source>
        <dbReference type="ARBA" id="ARBA00005439"/>
    </source>
</evidence>
<feature type="domain" description="Translation initiation factor 3 C-terminal" evidence="6">
    <location>
        <begin position="91"/>
        <end position="175"/>
    </location>
</feature>
<dbReference type="FunFam" id="3.10.20.80:FF:000001">
    <property type="entry name" value="Translation initiation factor IF-3"/>
    <property type="match status" value="1"/>
</dbReference>
<keyword evidence="2 5" id="KW-0396">Initiation factor</keyword>
<dbReference type="Proteomes" id="UP000230564">
    <property type="component" value="Unassembled WGS sequence"/>
</dbReference>
<comment type="subunit">
    <text evidence="5">Monomer.</text>
</comment>
<dbReference type="PANTHER" id="PTHR10938:SF0">
    <property type="entry name" value="TRANSLATION INITIATION FACTOR IF-3, MITOCHONDRIAL"/>
    <property type="match status" value="1"/>
</dbReference>
<dbReference type="GO" id="GO:0016020">
    <property type="term" value="C:membrane"/>
    <property type="evidence" value="ECO:0007669"/>
    <property type="project" value="TreeGrafter"/>
</dbReference>
<dbReference type="EMBL" id="PCWQ01000008">
    <property type="protein sequence ID" value="PIR06890.1"/>
    <property type="molecule type" value="Genomic_DNA"/>
</dbReference>
<dbReference type="Gene3D" id="3.10.20.80">
    <property type="entry name" value="Translation initiation factor 3 (IF-3), N-terminal domain"/>
    <property type="match status" value="1"/>
</dbReference>
<dbReference type="Pfam" id="PF00707">
    <property type="entry name" value="IF3_C"/>
    <property type="match status" value="1"/>
</dbReference>
<evidence type="ECO:0000256" key="4">
    <source>
        <dbReference type="NCBIfam" id="TIGR00168"/>
    </source>
</evidence>
<dbReference type="Pfam" id="PF05198">
    <property type="entry name" value="IF3_N"/>
    <property type="match status" value="1"/>
</dbReference>
<dbReference type="Gene3D" id="3.30.110.10">
    <property type="entry name" value="Translation initiation factor 3 (IF-3), C-terminal domain"/>
    <property type="match status" value="1"/>
</dbReference>
<dbReference type="GO" id="GO:0032790">
    <property type="term" value="P:ribosome disassembly"/>
    <property type="evidence" value="ECO:0007669"/>
    <property type="project" value="TreeGrafter"/>
</dbReference>
<dbReference type="InterPro" id="IPR036788">
    <property type="entry name" value="T_IF-3_C_sf"/>
</dbReference>
<dbReference type="PROSITE" id="PS00938">
    <property type="entry name" value="IF3"/>
    <property type="match status" value="1"/>
</dbReference>